<dbReference type="Proteomes" id="UP001596395">
    <property type="component" value="Unassembled WGS sequence"/>
</dbReference>
<sequence length="244" mass="26819">MEIRGERECSDCGTRWSYYETGAVECPECGSMRSVGVDDDRALHTTTPAEFDLTEARTAWDEAPEDEAVDVVKAACREFVRGNGFVHAGELVAFDGRRLAARELANAVDVVGRTRSFENPEDVEYYVLSLLRGADTGERPPAADVPPVMHEARGLATADFVERYRRDVRDWLEATDRTPVPAANDVLTGLESHQKRVQALQGDVDPRDADALYAAAEGLNAYLRDGDENAVVEAADRLRSLGDT</sequence>
<name>A0ABD5VK17_9EURY</name>
<dbReference type="InterPro" id="IPR055541">
    <property type="entry name" value="DUF7117"/>
</dbReference>
<dbReference type="Pfam" id="PF23430">
    <property type="entry name" value="DUF7117"/>
    <property type="match status" value="1"/>
</dbReference>
<evidence type="ECO:0000313" key="2">
    <source>
        <dbReference type="Proteomes" id="UP001596395"/>
    </source>
</evidence>
<comment type="caution">
    <text evidence="1">The sequence shown here is derived from an EMBL/GenBank/DDBJ whole genome shotgun (WGS) entry which is preliminary data.</text>
</comment>
<reference evidence="1 2" key="1">
    <citation type="journal article" date="2019" name="Int. J. Syst. Evol. Microbiol.">
        <title>The Global Catalogue of Microorganisms (GCM) 10K type strain sequencing project: providing services to taxonomists for standard genome sequencing and annotation.</title>
        <authorList>
            <consortium name="The Broad Institute Genomics Platform"/>
            <consortium name="The Broad Institute Genome Sequencing Center for Infectious Disease"/>
            <person name="Wu L."/>
            <person name="Ma J."/>
        </authorList>
    </citation>
    <scope>NUCLEOTIDE SEQUENCE [LARGE SCALE GENOMIC DNA]</scope>
    <source>
        <strain evidence="1 2">GX26</strain>
    </source>
</reference>
<proteinExistence type="predicted"/>
<evidence type="ECO:0000313" key="1">
    <source>
        <dbReference type="EMBL" id="MFC6953236.1"/>
    </source>
</evidence>
<gene>
    <name evidence="1" type="ORF">ACFQGB_10210</name>
</gene>
<dbReference type="AlphaFoldDB" id="A0ABD5VK17"/>
<organism evidence="1 2">
    <name type="scientific">Halorubellus litoreus</name>
    <dbReference type="NCBI Taxonomy" id="755308"/>
    <lineage>
        <taxon>Archaea</taxon>
        <taxon>Methanobacteriati</taxon>
        <taxon>Methanobacteriota</taxon>
        <taxon>Stenosarchaea group</taxon>
        <taxon>Halobacteria</taxon>
        <taxon>Halobacteriales</taxon>
        <taxon>Halorubellaceae</taxon>
        <taxon>Halorubellus</taxon>
    </lineage>
</organism>
<keyword evidence="2" id="KW-1185">Reference proteome</keyword>
<dbReference type="EMBL" id="JBHSXN010000002">
    <property type="protein sequence ID" value="MFC6953236.1"/>
    <property type="molecule type" value="Genomic_DNA"/>
</dbReference>
<dbReference type="RefSeq" id="WP_336350199.1">
    <property type="nucleotide sequence ID" value="NZ_JAZAQL010000002.1"/>
</dbReference>
<accession>A0ABD5VK17</accession>
<protein>
    <submittedName>
        <fullName evidence="1">TFIIB-type zinc ribbon-containing protein</fullName>
    </submittedName>
</protein>